<name>A0A4D6HCD1_9EURY</name>
<dbReference type="CDD" id="cd16148">
    <property type="entry name" value="sulfatase_like"/>
    <property type="match status" value="1"/>
</dbReference>
<feature type="domain" description="Sulfatase N-terminal" evidence="1">
    <location>
        <begin position="4"/>
        <end position="342"/>
    </location>
</feature>
<gene>
    <name evidence="2" type="ORF">DV733_11020</name>
</gene>
<sequence>MATPNVIVLVLDSVRRDHTSTYGYERATTPNLSRLAKEGLSFTHAYATGSWTVPSHASLFTGQLPTKHGTHANNFHFESAPSDTLAGRLASEGYETALVTPNPWLTRDFGFDTGFDDVFDLTVTLPHPSAGDPRRLEVDAKSVQGVLESLRWMVSEQPLRRLRNGLFLKRKDLSFVDASTINEEITDWLGENRGDRPFFLFANYLDAHDPYRIGSQHNEFIEDGPHGELGVKWNLASIGSPPDVDADLLRNAYDSSLHYLDEQVGELVDSLSDKGLLHNTMIVVLGDHGQCLGEHGYWGHGTFLYQELLEVPLIVRPPGGCSRNEIESTFSVCDVFDLILDTVETGELELPGRSDDDRVVAESTGKHQNVEVPSGSVSSDGYRASVVDGRLFIRNLENGDVRTGRNGELITSEDLLDDLAATEQQALDSGEIQELNGDSHSGVEISDTRREQLEGLGYL</sequence>
<dbReference type="SUPFAM" id="SSF53649">
    <property type="entry name" value="Alkaline phosphatase-like"/>
    <property type="match status" value="1"/>
</dbReference>
<dbReference type="AlphaFoldDB" id="A0A4D6HCD1"/>
<dbReference type="OrthoDB" id="102174at2157"/>
<dbReference type="Gene3D" id="3.40.720.10">
    <property type="entry name" value="Alkaline Phosphatase, subunit A"/>
    <property type="match status" value="1"/>
</dbReference>
<dbReference type="InterPro" id="IPR052701">
    <property type="entry name" value="GAG_Ulvan_Degrading_Sulfatases"/>
</dbReference>
<proteinExistence type="predicted"/>
<evidence type="ECO:0000313" key="3">
    <source>
        <dbReference type="Proteomes" id="UP000296706"/>
    </source>
</evidence>
<protein>
    <recommendedName>
        <fullName evidence="1">Sulfatase N-terminal domain-containing protein</fullName>
    </recommendedName>
</protein>
<dbReference type="STRING" id="1457250.GCA_000755225_00687"/>
<dbReference type="InterPro" id="IPR000917">
    <property type="entry name" value="Sulfatase_N"/>
</dbReference>
<dbReference type="PANTHER" id="PTHR43751:SF3">
    <property type="entry name" value="SULFATASE N-TERMINAL DOMAIN-CONTAINING PROTEIN"/>
    <property type="match status" value="1"/>
</dbReference>
<dbReference type="InterPro" id="IPR017850">
    <property type="entry name" value="Alkaline_phosphatase_core_sf"/>
</dbReference>
<keyword evidence="3" id="KW-1185">Reference proteome</keyword>
<dbReference type="EMBL" id="CP031310">
    <property type="protein sequence ID" value="QCC51734.1"/>
    <property type="molecule type" value="Genomic_DNA"/>
</dbReference>
<dbReference type="Pfam" id="PF00884">
    <property type="entry name" value="Sulfatase"/>
    <property type="match status" value="1"/>
</dbReference>
<organism evidence="2 3">
    <name type="scientific">Halapricum salinum</name>
    <dbReference type="NCBI Taxonomy" id="1457250"/>
    <lineage>
        <taxon>Archaea</taxon>
        <taxon>Methanobacteriati</taxon>
        <taxon>Methanobacteriota</taxon>
        <taxon>Stenosarchaea group</taxon>
        <taxon>Halobacteria</taxon>
        <taxon>Halobacteriales</taxon>
        <taxon>Haloarculaceae</taxon>
        <taxon>Halapricum</taxon>
    </lineage>
</organism>
<accession>A0A4D6HCD1</accession>
<dbReference type="PANTHER" id="PTHR43751">
    <property type="entry name" value="SULFATASE"/>
    <property type="match status" value="1"/>
</dbReference>
<dbReference type="GeneID" id="39848402"/>
<evidence type="ECO:0000259" key="1">
    <source>
        <dbReference type="Pfam" id="PF00884"/>
    </source>
</evidence>
<dbReference type="Proteomes" id="UP000296706">
    <property type="component" value="Chromosome"/>
</dbReference>
<evidence type="ECO:0000313" key="2">
    <source>
        <dbReference type="EMBL" id="QCC51734.1"/>
    </source>
</evidence>
<reference evidence="2 3" key="1">
    <citation type="journal article" date="2019" name="Nat. Commun.">
        <title>A new type of DNA phosphorothioation-based antiviral system in archaea.</title>
        <authorList>
            <person name="Xiong L."/>
            <person name="Liu S."/>
            <person name="Chen S."/>
            <person name="Xiao Y."/>
            <person name="Zhu B."/>
            <person name="Gao Y."/>
            <person name="Zhang Y."/>
            <person name="Chen B."/>
            <person name="Luo J."/>
            <person name="Deng Z."/>
            <person name="Chen X."/>
            <person name="Wang L."/>
            <person name="Chen S."/>
        </authorList>
    </citation>
    <scope>NUCLEOTIDE SEQUENCE [LARGE SCALE GENOMIC DNA]</scope>
    <source>
        <strain evidence="2 3">CBA1105</strain>
    </source>
</reference>
<dbReference type="RefSeq" id="WP_079979506.1">
    <property type="nucleotide sequence ID" value="NZ_CP031310.1"/>
</dbReference>
<dbReference type="KEGG" id="hsn:DV733_11020"/>